<dbReference type="Proteomes" id="UP000054399">
    <property type="component" value="Unassembled WGS sequence"/>
</dbReference>
<comment type="subcellular location">
    <subcellularLocation>
        <location evidence="1">Nucleus</location>
    </subcellularLocation>
</comment>
<proteinExistence type="inferred from homology"/>
<reference evidence="5" key="1">
    <citation type="submission" date="2015-01" db="EMBL/GenBank/DDBJ databases">
        <title>The Genome Sequence of Cryptococcus gattii MMRL2647.</title>
        <authorList>
            <consortium name="The Broad Institute Genomics Platform"/>
            <person name="Cuomo C."/>
            <person name="Litvintseva A."/>
            <person name="Chen Y."/>
            <person name="Heitman J."/>
            <person name="Sun S."/>
            <person name="Springer D."/>
            <person name="Dromer F."/>
            <person name="Young S."/>
            <person name="Zeng Q."/>
            <person name="Gargeya S."/>
            <person name="Abouelleil A."/>
            <person name="Alvarado L."/>
            <person name="Chapman S.B."/>
            <person name="Gainer-Dewar J."/>
            <person name="Goldberg J."/>
            <person name="Griggs A."/>
            <person name="Gujja S."/>
            <person name="Hansen M."/>
            <person name="Howarth C."/>
            <person name="Imamovic A."/>
            <person name="Larimer J."/>
            <person name="Murphy C."/>
            <person name="Naylor J."/>
            <person name="Pearson M."/>
            <person name="Priest M."/>
            <person name="Roberts A."/>
            <person name="Saif S."/>
            <person name="Shea T."/>
            <person name="Sykes S."/>
            <person name="Wortman J."/>
            <person name="Nusbaum C."/>
            <person name="Birren B."/>
        </authorList>
    </citation>
    <scope>NUCLEOTIDE SEQUENCE [LARGE SCALE GENOMIC DNA]</scope>
    <source>
        <strain evidence="5">IND107</strain>
    </source>
</reference>
<dbReference type="PANTHER" id="PTHR10917">
    <property type="entry name" value="DNA-DIRECTED RNA POLYMERASES I, II, AND III SUBUNIT RPABC3"/>
    <property type="match status" value="1"/>
</dbReference>
<dbReference type="Pfam" id="PF03870">
    <property type="entry name" value="RNA_pol_Rpb8"/>
    <property type="match status" value="1"/>
</dbReference>
<organism evidence="4 5">
    <name type="scientific">Cryptococcus tetragattii IND107</name>
    <dbReference type="NCBI Taxonomy" id="1296105"/>
    <lineage>
        <taxon>Eukaryota</taxon>
        <taxon>Fungi</taxon>
        <taxon>Dikarya</taxon>
        <taxon>Basidiomycota</taxon>
        <taxon>Agaricomycotina</taxon>
        <taxon>Tremellomycetes</taxon>
        <taxon>Tremellales</taxon>
        <taxon>Cryptococcaceae</taxon>
        <taxon>Cryptococcus</taxon>
        <taxon>Cryptococcus gattii species complex</taxon>
    </lineage>
</organism>
<protein>
    <recommendedName>
        <fullName evidence="6">DNA-directed RNA polymerases I, II, and III subunit RPABC3</fullName>
    </recommendedName>
</protein>
<name>A0ABR3BP37_9TREE</name>
<evidence type="ECO:0000313" key="4">
    <source>
        <dbReference type="EMBL" id="KAL0245667.1"/>
    </source>
</evidence>
<dbReference type="PANTHER" id="PTHR10917:SF0">
    <property type="entry name" value="DNA-DIRECTED RNA POLYMERASES I, II, AND III SUBUNIT RPABC3"/>
    <property type="match status" value="1"/>
</dbReference>
<reference evidence="4 5" key="2">
    <citation type="submission" date="2024-01" db="EMBL/GenBank/DDBJ databases">
        <title>Comparative genomics of Cryptococcus and Kwoniella reveals pathogenesis evolution and contrasting modes of karyotype evolution via chromosome fusion or intercentromeric recombination.</title>
        <authorList>
            <person name="Coelho M.A."/>
            <person name="David-Palma M."/>
            <person name="Shea T."/>
            <person name="Bowers K."/>
            <person name="Mcginley-Smith S."/>
            <person name="Mohammad A.W."/>
            <person name="Gnirke A."/>
            <person name="Yurkov A.M."/>
            <person name="Nowrousian M."/>
            <person name="Sun S."/>
            <person name="Cuomo C.A."/>
            <person name="Heitman J."/>
        </authorList>
    </citation>
    <scope>NUCLEOTIDE SEQUENCE [LARGE SCALE GENOMIC DNA]</scope>
    <source>
        <strain evidence="4 5">IND107</strain>
    </source>
</reference>
<keyword evidence="3" id="KW-0539">Nucleus</keyword>
<dbReference type="PIRSF" id="PIRSF000779">
    <property type="entry name" value="RNA_pol_Rpb8"/>
    <property type="match status" value="1"/>
</dbReference>
<evidence type="ECO:0008006" key="6">
    <source>
        <dbReference type="Google" id="ProtNLM"/>
    </source>
</evidence>
<evidence type="ECO:0000256" key="2">
    <source>
        <dbReference type="ARBA" id="ARBA00008912"/>
    </source>
</evidence>
<accession>A0ABR3BP37</accession>
<keyword evidence="5" id="KW-1185">Reference proteome</keyword>
<sequence>MAESSNIIFDDRFTVDTVDKDGKKFDRVSRITATSHSLSMSLTLDIANELYPLEPSETFTLTLARSLVPSELEALDNADGDEGEDGNEVRRVKRELWRSNEQGLAEDYDYVMYGKIYKFDDSAQGEAQTTAYFSFGGLLMALRGSYRHLAGVVVGENIYLLMRK</sequence>
<dbReference type="InterPro" id="IPR012340">
    <property type="entry name" value="NA-bd_OB-fold"/>
</dbReference>
<dbReference type="SMART" id="SM00658">
    <property type="entry name" value="RPOL8c"/>
    <property type="match status" value="1"/>
</dbReference>
<evidence type="ECO:0000256" key="1">
    <source>
        <dbReference type="ARBA" id="ARBA00004123"/>
    </source>
</evidence>
<dbReference type="Gene3D" id="2.40.50.140">
    <property type="entry name" value="Nucleic acid-binding proteins"/>
    <property type="match status" value="1"/>
</dbReference>
<comment type="similarity">
    <text evidence="2">Belongs to the eukaryotic RPB8 RNA polymerase subunit family.</text>
</comment>
<gene>
    <name evidence="4" type="ORF">I308_104801</name>
</gene>
<dbReference type="SUPFAM" id="SSF50249">
    <property type="entry name" value="Nucleic acid-binding proteins"/>
    <property type="match status" value="1"/>
</dbReference>
<dbReference type="EMBL" id="ATAM02000008">
    <property type="protein sequence ID" value="KAL0245667.1"/>
    <property type="molecule type" value="Genomic_DNA"/>
</dbReference>
<dbReference type="GeneID" id="91991657"/>
<dbReference type="InterPro" id="IPR005570">
    <property type="entry name" value="RPABC3"/>
</dbReference>
<dbReference type="RefSeq" id="XP_066612751.1">
    <property type="nucleotide sequence ID" value="XM_066759264.1"/>
</dbReference>
<evidence type="ECO:0000256" key="3">
    <source>
        <dbReference type="ARBA" id="ARBA00023242"/>
    </source>
</evidence>
<comment type="caution">
    <text evidence="4">The sequence shown here is derived from an EMBL/GenBank/DDBJ whole genome shotgun (WGS) entry which is preliminary data.</text>
</comment>
<evidence type="ECO:0000313" key="5">
    <source>
        <dbReference type="Proteomes" id="UP000054399"/>
    </source>
</evidence>